<evidence type="ECO:0000313" key="4">
    <source>
        <dbReference type="EMBL" id="RXD52763.1"/>
    </source>
</evidence>
<evidence type="ECO:0008006" key="8">
    <source>
        <dbReference type="Google" id="ProtNLM"/>
    </source>
</evidence>
<evidence type="ECO:0000313" key="3">
    <source>
        <dbReference type="EMBL" id="NEL74722.1"/>
    </source>
</evidence>
<dbReference type="Proteomes" id="UP000471082">
    <property type="component" value="Unassembled WGS sequence"/>
</dbReference>
<accession>A0A0G9AGE2</accession>
<dbReference type="GeneID" id="61778298"/>
<feature type="chain" id="PRO_5044542872" description="Secreted protein" evidence="1">
    <location>
        <begin position="25"/>
        <end position="187"/>
    </location>
</feature>
<sequence length="187" mass="19617">MPTRRILITALVALLAGCGMTRSASISLSTFDEPRDGPRARIRLVTERPAPVLYPNRTCVGGAIRGAGIAPSSRPGPFGTGAGQKIGIPAVAVSGGRYVTETQVKAGEPLTLSLSAGGCMDNRCVVNAPLCTVSRSFVPEAGQDYVATLLLQGQQCEVEMFRIVTQQGRTRLMAEQTVAASRCPVSN</sequence>
<feature type="signal peptide" evidence="1">
    <location>
        <begin position="1"/>
        <end position="24"/>
    </location>
</feature>
<reference evidence="3 7" key="3">
    <citation type="submission" date="2019-11" db="EMBL/GenBank/DDBJ databases">
        <title>Genome-resolved metagenomics to study the prevalence of co-infection and intraspecific heterogeneity among plant pathogen metapopulations.</title>
        <authorList>
            <person name="Newberry E."/>
            <person name="Bhandari R."/>
            <person name="Kemble J."/>
            <person name="Sikora E."/>
            <person name="Potnis N."/>
        </authorList>
    </citation>
    <scope>NUCLEOTIDE SEQUENCE [LARGE SCALE GENOMIC DNA]</scope>
    <source>
        <strain evidence="3">Xp_Tom_Tuscaloosa_18b</strain>
    </source>
</reference>
<evidence type="ECO:0000313" key="2">
    <source>
        <dbReference type="EMBL" id="KLC07512.1"/>
    </source>
</evidence>
<comment type="caution">
    <text evidence="3">The sequence shown here is derived from an EMBL/GenBank/DDBJ whole genome shotgun (WGS) entry which is preliminary data.</text>
</comment>
<dbReference type="EMBL" id="JAAGYU010000001">
    <property type="protein sequence ID" value="NEL74722.1"/>
    <property type="molecule type" value="Genomic_DNA"/>
</dbReference>
<gene>
    <name evidence="4" type="ORF">DB769_14595</name>
    <name evidence="3" type="ORF">G3W61_00370</name>
    <name evidence="2" type="ORF">XP315_06645</name>
</gene>
<dbReference type="KEGG" id="xpe:BJD13_09635"/>
<dbReference type="Proteomes" id="UP000289372">
    <property type="component" value="Unassembled WGS sequence"/>
</dbReference>
<evidence type="ECO:0000256" key="1">
    <source>
        <dbReference type="SAM" id="SignalP"/>
    </source>
</evidence>
<dbReference type="EMBL" id="PUUL01000080">
    <property type="protein sequence ID" value="RXD52763.1"/>
    <property type="molecule type" value="Genomic_DNA"/>
</dbReference>
<proteinExistence type="predicted"/>
<dbReference type="EMBL" id="JZUY01000036">
    <property type="protein sequence ID" value="KLC07512.1"/>
    <property type="molecule type" value="Genomic_DNA"/>
</dbReference>
<protein>
    <recommendedName>
        <fullName evidence="8">Secreted protein</fullName>
    </recommendedName>
</protein>
<organism evidence="3 7">
    <name type="scientific">Xanthomonas perforans</name>
    <dbReference type="NCBI Taxonomy" id="442694"/>
    <lineage>
        <taxon>Bacteria</taxon>
        <taxon>Pseudomonadati</taxon>
        <taxon>Pseudomonadota</taxon>
        <taxon>Gammaproteobacteria</taxon>
        <taxon>Lysobacterales</taxon>
        <taxon>Lysobacteraceae</taxon>
        <taxon>Xanthomonas</taxon>
    </lineage>
</organism>
<keyword evidence="1" id="KW-0732">Signal</keyword>
<dbReference type="AlphaFoldDB" id="A0A0G9AGE2"/>
<dbReference type="Proteomes" id="UP000035369">
    <property type="component" value="Unassembled WGS sequence"/>
</dbReference>
<evidence type="ECO:0000313" key="5">
    <source>
        <dbReference type="Proteomes" id="UP000035369"/>
    </source>
</evidence>
<reference evidence="4 6" key="2">
    <citation type="submission" date="2018-02" db="EMBL/GenBank/DDBJ databases">
        <title>Characterization of Xanthomonas diversity in transplant houses and field plants.</title>
        <authorList>
            <person name="Abrahamian P."/>
            <person name="Timilsina S."/>
            <person name="Minsavage G.V."/>
            <person name="Goss E.M."/>
            <person name="Jones J.B."/>
            <person name="Vallad G.E."/>
        </authorList>
    </citation>
    <scope>NUCLEOTIDE SEQUENCE [LARGE SCALE GENOMIC DNA]</scope>
    <source>
        <strain evidence="4 6">GEV2132</strain>
    </source>
</reference>
<reference evidence="2 5" key="1">
    <citation type="submission" date="2015-02" db="EMBL/GenBank/DDBJ databases">
        <title>Whole genome sequencing of multiple isolates of three species of pepper and tomato-infecting xanthomonads reveals genetic diversity in field strains and pinpoints effectors responsible for host specificity.</title>
        <authorList>
            <person name="Schwartz A."/>
            <person name="Dahlbeck D."/>
            <person name="Staskawicz B."/>
            <person name="Bart R."/>
            <person name="Potnis N."/>
            <person name="Minsavage G."/>
            <person name="Timilsina S."/>
            <person name="Goss E."/>
            <person name="Jones J."/>
            <person name="Vallad G."/>
            <person name="Barak J."/>
            <person name="Miller S."/>
            <person name="Ritchie D."/>
            <person name="Martins J.Jr."/>
            <person name="Patane J.S."/>
            <person name="Setubal J.C."/>
        </authorList>
    </citation>
    <scope>NUCLEOTIDE SEQUENCE [LARGE SCALE GENOMIC DNA]</scope>
    <source>
        <strain evidence="2 5">Xp3-15</strain>
    </source>
</reference>
<dbReference type="PROSITE" id="PS51257">
    <property type="entry name" value="PROKAR_LIPOPROTEIN"/>
    <property type="match status" value="1"/>
</dbReference>
<name>A0A0G9AGE2_XANPE</name>
<dbReference type="RefSeq" id="WP_033479576.1">
    <property type="nucleotide sequence ID" value="NZ_CP018475.1"/>
</dbReference>
<keyword evidence="5" id="KW-1185">Reference proteome</keyword>
<evidence type="ECO:0000313" key="7">
    <source>
        <dbReference type="Proteomes" id="UP000471082"/>
    </source>
</evidence>
<evidence type="ECO:0000313" key="6">
    <source>
        <dbReference type="Proteomes" id="UP000289372"/>
    </source>
</evidence>